<evidence type="ECO:0000313" key="3">
    <source>
        <dbReference type="EMBL" id="KAL0476210.1"/>
    </source>
</evidence>
<name>A0ABR3DU50_NEUIN</name>
<dbReference type="InterPro" id="IPR000250">
    <property type="entry name" value="Peptidase_G1"/>
</dbReference>
<dbReference type="InterPro" id="IPR038656">
    <property type="entry name" value="Peptidase_G1_sf"/>
</dbReference>
<feature type="chain" id="PRO_5046067044" evidence="2">
    <location>
        <begin position="19"/>
        <end position="346"/>
    </location>
</feature>
<sequence>MKPSILLTLTATAASTSAFTLPFKFLRNTVSTEASNTNTPNHRLLHSPPTNVVGNARGRIKAASTINNRPSFLRAGSYLPYHPPAATPDHPNLNQDMIQSVTGSLIIPAISMPVSGPTAGNSVGEYSASLWVGIDGASATDSFTHPIANATCNPLAASLRAGVDIFWDGTLGGQQTPYVWAQWYPAEHARGFLDFKAAPGDELRFTVTTGPHGNSGGGVLVENYGPPQSPKGVDGRVKIPIATGSLIWKDMPPLCSAQASWILEDFPLQERPELPSALGNFTDVRFSEMGFATWLGGNFTGEDVLGKDKLKMLEIYDAGQGGTLAKCKTDGEGERKSVVCSRVVEA</sequence>
<dbReference type="EMBL" id="JAVLET010000001">
    <property type="protein sequence ID" value="KAL0476210.1"/>
    <property type="molecule type" value="Genomic_DNA"/>
</dbReference>
<evidence type="ECO:0000256" key="2">
    <source>
        <dbReference type="SAM" id="SignalP"/>
    </source>
</evidence>
<dbReference type="PANTHER" id="PTHR37536">
    <property type="entry name" value="PUTATIVE (AFU_ORTHOLOGUE AFUA_3G02970)-RELATED"/>
    <property type="match status" value="1"/>
</dbReference>
<gene>
    <name evidence="3" type="ORF">QR685DRAFT_72404</name>
</gene>
<organism evidence="3 4">
    <name type="scientific">Neurospora intermedia</name>
    <dbReference type="NCBI Taxonomy" id="5142"/>
    <lineage>
        <taxon>Eukaryota</taxon>
        <taxon>Fungi</taxon>
        <taxon>Dikarya</taxon>
        <taxon>Ascomycota</taxon>
        <taxon>Pezizomycotina</taxon>
        <taxon>Sordariomycetes</taxon>
        <taxon>Sordariomycetidae</taxon>
        <taxon>Sordariales</taxon>
        <taxon>Sordariaceae</taxon>
        <taxon>Neurospora</taxon>
    </lineage>
</organism>
<keyword evidence="4" id="KW-1185">Reference proteome</keyword>
<dbReference type="PANTHER" id="PTHR37536:SF1">
    <property type="entry name" value="ASPERGILLOPEPSIN, PUTAITVE (AFU_ORTHOLOGUE AFUA_7G01200)"/>
    <property type="match status" value="1"/>
</dbReference>
<evidence type="ECO:0000256" key="1">
    <source>
        <dbReference type="SAM" id="MobiDB-lite"/>
    </source>
</evidence>
<keyword evidence="2" id="KW-0732">Signal</keyword>
<dbReference type="Gene3D" id="2.60.120.700">
    <property type="entry name" value="Peptidase G1"/>
    <property type="match status" value="1"/>
</dbReference>
<dbReference type="Pfam" id="PF01828">
    <property type="entry name" value="Peptidase_A4"/>
    <property type="match status" value="1"/>
</dbReference>
<dbReference type="InterPro" id="IPR013320">
    <property type="entry name" value="ConA-like_dom_sf"/>
</dbReference>
<feature type="signal peptide" evidence="2">
    <location>
        <begin position="1"/>
        <end position="18"/>
    </location>
</feature>
<dbReference type="SUPFAM" id="SSF49899">
    <property type="entry name" value="Concanavalin A-like lectins/glucanases"/>
    <property type="match status" value="1"/>
</dbReference>
<dbReference type="Proteomes" id="UP001451303">
    <property type="component" value="Unassembled WGS sequence"/>
</dbReference>
<reference evidence="3 4" key="1">
    <citation type="submission" date="2023-09" db="EMBL/GenBank/DDBJ databases">
        <title>Multi-omics analysis of a traditional fermented food reveals byproduct-associated fungal strains for waste-to-food upcycling.</title>
        <authorList>
            <consortium name="Lawrence Berkeley National Laboratory"/>
            <person name="Rekdal V.M."/>
            <person name="Villalobos-Escobedo J.M."/>
            <person name="Rodriguez-Valeron N."/>
            <person name="Garcia M.O."/>
            <person name="Vasquez D.P."/>
            <person name="Damayanti I."/>
            <person name="Sorensen P.M."/>
            <person name="Baidoo E.E."/>
            <person name="De Carvalho A.C."/>
            <person name="Riley R."/>
            <person name="Lipzen A."/>
            <person name="He G."/>
            <person name="Yan M."/>
            <person name="Haridas S."/>
            <person name="Daum C."/>
            <person name="Yoshinaga Y."/>
            <person name="Ng V."/>
            <person name="Grigoriev I.V."/>
            <person name="Munk R."/>
            <person name="Nuraida L."/>
            <person name="Wijaya C.H."/>
            <person name="Morales P.-C."/>
            <person name="Keasling J.D."/>
        </authorList>
    </citation>
    <scope>NUCLEOTIDE SEQUENCE [LARGE SCALE GENOMIC DNA]</scope>
    <source>
        <strain evidence="3 4">FGSC 2613</strain>
    </source>
</reference>
<dbReference type="CDD" id="cd13426">
    <property type="entry name" value="Peptidase_G1"/>
    <property type="match status" value="1"/>
</dbReference>
<protein>
    <submittedName>
        <fullName evidence="3">Concanavalin A-like lectin/glucanase domain-containing protein</fullName>
    </submittedName>
</protein>
<proteinExistence type="predicted"/>
<comment type="caution">
    <text evidence="3">The sequence shown here is derived from an EMBL/GenBank/DDBJ whole genome shotgun (WGS) entry which is preliminary data.</text>
</comment>
<feature type="region of interest" description="Disordered" evidence="1">
    <location>
        <begin position="33"/>
        <end position="52"/>
    </location>
</feature>
<accession>A0ABR3DU50</accession>
<evidence type="ECO:0000313" key="4">
    <source>
        <dbReference type="Proteomes" id="UP001451303"/>
    </source>
</evidence>